<keyword evidence="10" id="KW-1185">Reference proteome</keyword>
<proteinExistence type="inferred from homology"/>
<dbReference type="PANTHER" id="PTHR11252">
    <property type="entry name" value="POLYRIBONUCLEOTIDE NUCLEOTIDYLTRANSFERASE"/>
    <property type="match status" value="1"/>
</dbReference>
<keyword evidence="3" id="KW-0808">Transferase</keyword>
<evidence type="ECO:0000313" key="10">
    <source>
        <dbReference type="Proteomes" id="UP001153069"/>
    </source>
</evidence>
<dbReference type="Pfam" id="PF00575">
    <property type="entry name" value="S1"/>
    <property type="match status" value="1"/>
</dbReference>
<dbReference type="OrthoDB" id="437922at2759"/>
<dbReference type="PANTHER" id="PTHR11252:SF0">
    <property type="entry name" value="POLYRIBONUCLEOTIDE NUCLEOTIDYLTRANSFERASE 1, MITOCHONDRIAL"/>
    <property type="match status" value="1"/>
</dbReference>
<gene>
    <name evidence="9" type="ORF">SEMRO_4_G002940.1</name>
</gene>
<name>A0A9N8D8S6_9STRA</name>
<dbReference type="EMBL" id="CAICTM010000004">
    <property type="protein sequence ID" value="CAB9496319.1"/>
    <property type="molecule type" value="Genomic_DNA"/>
</dbReference>
<dbReference type="SUPFAM" id="SSF55666">
    <property type="entry name" value="Ribonuclease PH domain 2-like"/>
    <property type="match status" value="2"/>
</dbReference>
<dbReference type="InterPro" id="IPR012162">
    <property type="entry name" value="PNPase"/>
</dbReference>
<dbReference type="SUPFAM" id="SSF54211">
    <property type="entry name" value="Ribosomal protein S5 domain 2-like"/>
    <property type="match status" value="2"/>
</dbReference>
<dbReference type="SMART" id="SM00316">
    <property type="entry name" value="S1"/>
    <property type="match status" value="1"/>
</dbReference>
<evidence type="ECO:0000256" key="5">
    <source>
        <dbReference type="ARBA" id="ARBA00022884"/>
    </source>
</evidence>
<dbReference type="PROSITE" id="PS50126">
    <property type="entry name" value="S1"/>
    <property type="match status" value="1"/>
</dbReference>
<dbReference type="InterPro" id="IPR020568">
    <property type="entry name" value="Ribosomal_Su5_D2-typ_SF"/>
</dbReference>
<dbReference type="EC" id="2.7.7.8" evidence="2"/>
<dbReference type="Gene3D" id="3.30.230.70">
    <property type="entry name" value="GHMP Kinase, N-terminal domain"/>
    <property type="match status" value="3"/>
</dbReference>
<dbReference type="InterPro" id="IPR036345">
    <property type="entry name" value="ExoRNase_PH_dom2_sf"/>
</dbReference>
<dbReference type="Proteomes" id="UP001153069">
    <property type="component" value="Unassembled WGS sequence"/>
</dbReference>
<dbReference type="FunFam" id="2.40.50.140:FF:000189">
    <property type="entry name" value="Polyribonucleotide nucleotidyltransferase, putative"/>
    <property type="match status" value="1"/>
</dbReference>
<feature type="domain" description="S1 motif" evidence="8">
    <location>
        <begin position="857"/>
        <end position="932"/>
    </location>
</feature>
<dbReference type="FunFam" id="3.30.1370.10:FF:000001">
    <property type="entry name" value="Polyribonucleotide nucleotidyltransferase"/>
    <property type="match status" value="1"/>
</dbReference>
<sequence length="945" mass="102869">MTERAKKNKKEKETPLFSAKQLEEGHSLKLGTGKLANLTRASVLAIMGDSVVLTTVATDDGHRHQQQQSFQNFTVEYKQRHHGVGKIPLTNSSRRDNTRSTVLETLGSRAIDRALRPLIDNDNTSSIHVNSSVQGLSSHGGNPIVMSINSASAALMSQGMLKEPVAAVSLGVVAGDGRHPKVLVNPACMGDSKRRKNDNTPSLACELLYAGTRTKAVMAEFQYHCTSDGKNMQTSIPEHELSELMSLAHAAIQPLLDTQEEYMQNNDNTPAPETAIEEVLRQENELRASLGLPALTDTAAEQDGNIDGESSSSSKLQKIATELFPEAWGVCENQLETVALALFGYKHEQKMEPKPASALTDYQSAYIHPKDSPAELLLKSTRGKREQIVYSEVERVLTEWVGTERVTKRLDEEAVDDEKALVSILVTKVHKKLLQNALCTTATKYGTRADHRVGGMPSDPSLGFKTIRPLSVTVPALPDVVHGSAIFARGETQVLCTTTLGAPQEGMPMRDPFDALIMPATNTTSLDLASEQEAQNEQGTLFEDLPVGSLRYLRTQEALESDLNTRKSKADREMTGESGNLWEYRRAFLQYDFPSFSTGELPSAGSSQHNRRAIGHGALAEKAILPILPAPQNFPYVMRMTSEVTDSNGSSSMASVCGATLALLDAGVPIVAPVAGVSVGLALPDETDEASNNQSSQTEDEQTYELLLDITGTEDYFGAMDFKIAGTFSGVTAFQLDVKRPIPISVLPEALELARSGRQAILREMDLQCKDSVLQGLKHRTSLKDTAPRVEILRFDPQRKRDLVGPGGAVLRQIEDRYETSLDLTQDGQCLLFGSDKDLVAKAKSVVADLVADVVEGEIYDGTIVEIKDFGAIVELLRNKEGLLHVSELAEDISDPQGNLGAVKKHLKVGDTIRVLCTGVDPVQGSIRLSVKALWKLEREQQLSS</sequence>
<dbReference type="SUPFAM" id="SSF54791">
    <property type="entry name" value="Eukaryotic type KH-domain (KH-domain type I)"/>
    <property type="match status" value="1"/>
</dbReference>
<dbReference type="InterPro" id="IPR001247">
    <property type="entry name" value="ExoRNase_PH_dom1"/>
</dbReference>
<dbReference type="InterPro" id="IPR003029">
    <property type="entry name" value="S1_domain"/>
</dbReference>
<evidence type="ECO:0000313" key="9">
    <source>
        <dbReference type="EMBL" id="CAB9496319.1"/>
    </source>
</evidence>
<accession>A0A9N8D8S6</accession>
<dbReference type="Gene3D" id="2.40.50.140">
    <property type="entry name" value="Nucleic acid-binding proteins"/>
    <property type="match status" value="1"/>
</dbReference>
<dbReference type="GO" id="GO:0000965">
    <property type="term" value="P:mitochondrial RNA 3'-end processing"/>
    <property type="evidence" value="ECO:0007669"/>
    <property type="project" value="TreeGrafter"/>
</dbReference>
<comment type="caution">
    <text evidence="9">The sequence shown here is derived from an EMBL/GenBank/DDBJ whole genome shotgun (WGS) entry which is preliminary data.</text>
</comment>
<dbReference type="InterPro" id="IPR036612">
    <property type="entry name" value="KH_dom_type_1_sf"/>
</dbReference>
<dbReference type="PROSITE" id="PS50084">
    <property type="entry name" value="KH_TYPE_1"/>
    <property type="match status" value="1"/>
</dbReference>
<reference evidence="9" key="1">
    <citation type="submission" date="2020-06" db="EMBL/GenBank/DDBJ databases">
        <authorList>
            <consortium name="Plant Systems Biology data submission"/>
        </authorList>
    </citation>
    <scope>NUCLEOTIDE SEQUENCE</scope>
    <source>
        <strain evidence="9">D6</strain>
    </source>
</reference>
<organism evidence="9 10">
    <name type="scientific">Seminavis robusta</name>
    <dbReference type="NCBI Taxonomy" id="568900"/>
    <lineage>
        <taxon>Eukaryota</taxon>
        <taxon>Sar</taxon>
        <taxon>Stramenopiles</taxon>
        <taxon>Ochrophyta</taxon>
        <taxon>Bacillariophyta</taxon>
        <taxon>Bacillariophyceae</taxon>
        <taxon>Bacillariophycidae</taxon>
        <taxon>Naviculales</taxon>
        <taxon>Naviculaceae</taxon>
        <taxon>Seminavis</taxon>
    </lineage>
</organism>
<evidence type="ECO:0000256" key="2">
    <source>
        <dbReference type="ARBA" id="ARBA00012416"/>
    </source>
</evidence>
<dbReference type="GO" id="GO:0003723">
    <property type="term" value="F:RNA binding"/>
    <property type="evidence" value="ECO:0007669"/>
    <property type="project" value="UniProtKB-UniRule"/>
</dbReference>
<evidence type="ECO:0000256" key="3">
    <source>
        <dbReference type="ARBA" id="ARBA00022679"/>
    </source>
</evidence>
<dbReference type="SMART" id="SM00322">
    <property type="entry name" value="KH"/>
    <property type="match status" value="1"/>
</dbReference>
<dbReference type="GO" id="GO:0000175">
    <property type="term" value="F:3'-5'-RNA exonuclease activity"/>
    <property type="evidence" value="ECO:0007669"/>
    <property type="project" value="TreeGrafter"/>
</dbReference>
<dbReference type="Gene3D" id="3.30.1370.10">
    <property type="entry name" value="K Homology domain, type 1"/>
    <property type="match status" value="1"/>
</dbReference>
<dbReference type="InterPro" id="IPR004087">
    <property type="entry name" value="KH_dom"/>
</dbReference>
<dbReference type="CDD" id="cd02393">
    <property type="entry name" value="KH-I_PNPase"/>
    <property type="match status" value="1"/>
</dbReference>
<protein>
    <recommendedName>
        <fullName evidence="2">polyribonucleotide nucleotidyltransferase</fullName>
        <ecNumber evidence="2">2.7.7.8</ecNumber>
    </recommendedName>
    <alternativeName>
        <fullName evidence="6">Polynucleotide phosphorylase 1</fullName>
    </alternativeName>
</protein>
<evidence type="ECO:0000259" key="8">
    <source>
        <dbReference type="PROSITE" id="PS50126"/>
    </source>
</evidence>
<dbReference type="GO" id="GO:0005739">
    <property type="term" value="C:mitochondrion"/>
    <property type="evidence" value="ECO:0007669"/>
    <property type="project" value="TreeGrafter"/>
</dbReference>
<keyword evidence="4" id="KW-0548">Nucleotidyltransferase</keyword>
<comment type="similarity">
    <text evidence="1">Belongs to the polyribonucleotide nucleotidyltransferase family.</text>
</comment>
<dbReference type="GO" id="GO:0004654">
    <property type="term" value="F:polyribonucleotide nucleotidyltransferase activity"/>
    <property type="evidence" value="ECO:0007669"/>
    <property type="project" value="UniProtKB-EC"/>
</dbReference>
<dbReference type="InterPro" id="IPR027408">
    <property type="entry name" value="PNPase/RNase_PH_dom_sf"/>
</dbReference>
<evidence type="ECO:0000256" key="1">
    <source>
        <dbReference type="ARBA" id="ARBA00007404"/>
    </source>
</evidence>
<dbReference type="Pfam" id="PF01138">
    <property type="entry name" value="RNase_PH"/>
    <property type="match status" value="2"/>
</dbReference>
<dbReference type="GO" id="GO:0005829">
    <property type="term" value="C:cytosol"/>
    <property type="evidence" value="ECO:0007669"/>
    <property type="project" value="TreeGrafter"/>
</dbReference>
<dbReference type="GO" id="GO:0000958">
    <property type="term" value="P:mitochondrial mRNA catabolic process"/>
    <property type="evidence" value="ECO:0007669"/>
    <property type="project" value="TreeGrafter"/>
</dbReference>
<evidence type="ECO:0000256" key="4">
    <source>
        <dbReference type="ARBA" id="ARBA00022695"/>
    </source>
</evidence>
<keyword evidence="5 7" id="KW-0694">RNA-binding</keyword>
<dbReference type="SUPFAM" id="SSF50249">
    <property type="entry name" value="Nucleic acid-binding proteins"/>
    <property type="match status" value="1"/>
</dbReference>
<dbReference type="AlphaFoldDB" id="A0A9N8D8S6"/>
<evidence type="ECO:0000256" key="7">
    <source>
        <dbReference type="PROSITE-ProRule" id="PRU00117"/>
    </source>
</evidence>
<dbReference type="InterPro" id="IPR012340">
    <property type="entry name" value="NA-bd_OB-fold"/>
</dbReference>
<evidence type="ECO:0000256" key="6">
    <source>
        <dbReference type="ARBA" id="ARBA00031451"/>
    </source>
</evidence>